<reference evidence="2 3" key="1">
    <citation type="journal article" date="2023" name="Plants (Basel)">
        <title>Bridging the Gap: Combining Genomics and Transcriptomics Approaches to Understand Stylosanthes scabra, an Orphan Legume from the Brazilian Caatinga.</title>
        <authorList>
            <person name="Ferreira-Neto J.R.C."/>
            <person name="da Silva M.D."/>
            <person name="Binneck E."/>
            <person name="de Melo N.F."/>
            <person name="da Silva R.H."/>
            <person name="de Melo A.L.T.M."/>
            <person name="Pandolfi V."/>
            <person name="Bustamante F.O."/>
            <person name="Brasileiro-Vidal A.C."/>
            <person name="Benko-Iseppon A.M."/>
        </authorList>
    </citation>
    <scope>NUCLEOTIDE SEQUENCE [LARGE SCALE GENOMIC DNA]</scope>
    <source>
        <tissue evidence="2">Leaves</tissue>
    </source>
</reference>
<feature type="compositionally biased region" description="Acidic residues" evidence="1">
    <location>
        <begin position="183"/>
        <end position="200"/>
    </location>
</feature>
<sequence length="233" mass="26636">MWWDRETRVLVNVLPVVNFETSEQYHIWHHETFHKHLQLAGGVPPQLQSNEPQPPEPHHPPPLQSPESHPQSTHVNPPNPFDSQQPYVPWYQQLDGADNNLFQQLFNWNPCITRVECCRPDTIPLPTPATDHPLSATPIFIQFPSPCCYVPRVNVNDFDANIQEKDEASLYLTSANRNKMDDSDIEDADEEEDYQDDNDEGQGGLTLHLFKGRSITLGLIRYDAVREDTAPAP</sequence>
<comment type="caution">
    <text evidence="2">The sequence shown here is derived from an EMBL/GenBank/DDBJ whole genome shotgun (WGS) entry which is preliminary data.</text>
</comment>
<feature type="compositionally biased region" description="Polar residues" evidence="1">
    <location>
        <begin position="73"/>
        <end position="86"/>
    </location>
</feature>
<accession>A0ABU6RLF0</accession>
<dbReference type="Proteomes" id="UP001341840">
    <property type="component" value="Unassembled WGS sequence"/>
</dbReference>
<name>A0ABU6RLF0_9FABA</name>
<keyword evidence="3" id="KW-1185">Reference proteome</keyword>
<feature type="region of interest" description="Disordered" evidence="1">
    <location>
        <begin position="42"/>
        <end position="87"/>
    </location>
</feature>
<proteinExistence type="predicted"/>
<evidence type="ECO:0000313" key="3">
    <source>
        <dbReference type="Proteomes" id="UP001341840"/>
    </source>
</evidence>
<feature type="compositionally biased region" description="Pro residues" evidence="1">
    <location>
        <begin position="52"/>
        <end position="64"/>
    </location>
</feature>
<gene>
    <name evidence="2" type="ORF">PIB30_061395</name>
</gene>
<organism evidence="2 3">
    <name type="scientific">Stylosanthes scabra</name>
    <dbReference type="NCBI Taxonomy" id="79078"/>
    <lineage>
        <taxon>Eukaryota</taxon>
        <taxon>Viridiplantae</taxon>
        <taxon>Streptophyta</taxon>
        <taxon>Embryophyta</taxon>
        <taxon>Tracheophyta</taxon>
        <taxon>Spermatophyta</taxon>
        <taxon>Magnoliopsida</taxon>
        <taxon>eudicotyledons</taxon>
        <taxon>Gunneridae</taxon>
        <taxon>Pentapetalae</taxon>
        <taxon>rosids</taxon>
        <taxon>fabids</taxon>
        <taxon>Fabales</taxon>
        <taxon>Fabaceae</taxon>
        <taxon>Papilionoideae</taxon>
        <taxon>50 kb inversion clade</taxon>
        <taxon>dalbergioids sensu lato</taxon>
        <taxon>Dalbergieae</taxon>
        <taxon>Pterocarpus clade</taxon>
        <taxon>Stylosanthes</taxon>
    </lineage>
</organism>
<feature type="region of interest" description="Disordered" evidence="1">
    <location>
        <begin position="180"/>
        <end position="205"/>
    </location>
</feature>
<protein>
    <submittedName>
        <fullName evidence="2">Uncharacterized protein</fullName>
    </submittedName>
</protein>
<dbReference type="EMBL" id="JASCZI010030764">
    <property type="protein sequence ID" value="MED6124694.1"/>
    <property type="molecule type" value="Genomic_DNA"/>
</dbReference>
<evidence type="ECO:0000313" key="2">
    <source>
        <dbReference type="EMBL" id="MED6124694.1"/>
    </source>
</evidence>
<evidence type="ECO:0000256" key="1">
    <source>
        <dbReference type="SAM" id="MobiDB-lite"/>
    </source>
</evidence>